<evidence type="ECO:0000313" key="15">
    <source>
        <dbReference type="EMBL" id="GEK12747.1"/>
    </source>
</evidence>
<dbReference type="InterPro" id="IPR018300">
    <property type="entry name" value="Aminotrans_IV_CS"/>
</dbReference>
<evidence type="ECO:0000256" key="6">
    <source>
        <dbReference type="ARBA" id="ARBA00023239"/>
    </source>
</evidence>
<dbReference type="FunFam" id="3.20.10.10:FF:000002">
    <property type="entry name" value="D-alanine aminotransferase"/>
    <property type="match status" value="1"/>
</dbReference>
<evidence type="ECO:0000256" key="3">
    <source>
        <dbReference type="ARBA" id="ARBA00011738"/>
    </source>
</evidence>
<reference evidence="15 16" key="1">
    <citation type="submission" date="2019-07" db="EMBL/GenBank/DDBJ databases">
        <title>Whole genome shotgun sequence of Aliivibrio fischeri NBRC 101058.</title>
        <authorList>
            <person name="Hosoyama A."/>
            <person name="Uohara A."/>
            <person name="Ohji S."/>
            <person name="Ichikawa N."/>
        </authorList>
    </citation>
    <scope>NUCLEOTIDE SEQUENCE [LARGE SCALE GENOMIC DNA]</scope>
    <source>
        <strain evidence="15 16">NBRC 101058</strain>
    </source>
</reference>
<gene>
    <name evidence="15" type="primary">pabC</name>
    <name evidence="15" type="ORF">AFI02nite_07830</name>
</gene>
<keyword evidence="4 14" id="KW-0663">Pyridoxal phosphate</keyword>
<proteinExistence type="inferred from homology"/>
<comment type="catalytic activity">
    <reaction evidence="9">
        <text>4-amino-4-deoxychorismate = 4-aminobenzoate + pyruvate + H(+)</text>
        <dbReference type="Rhea" id="RHEA:16201"/>
        <dbReference type="ChEBI" id="CHEBI:15361"/>
        <dbReference type="ChEBI" id="CHEBI:15378"/>
        <dbReference type="ChEBI" id="CHEBI:17836"/>
        <dbReference type="ChEBI" id="CHEBI:58406"/>
        <dbReference type="EC" id="4.1.3.38"/>
    </reaction>
</comment>
<evidence type="ECO:0000256" key="7">
    <source>
        <dbReference type="ARBA" id="ARBA00035633"/>
    </source>
</evidence>
<dbReference type="GO" id="GO:0008696">
    <property type="term" value="F:4-amino-4-deoxychorismate lyase activity"/>
    <property type="evidence" value="ECO:0007669"/>
    <property type="project" value="UniProtKB-UniRule"/>
</dbReference>
<dbReference type="GO" id="GO:0046656">
    <property type="term" value="P:folic acid biosynthetic process"/>
    <property type="evidence" value="ECO:0007669"/>
    <property type="project" value="UniProtKB-KW"/>
</dbReference>
<dbReference type="Pfam" id="PF01063">
    <property type="entry name" value="Aminotran_4"/>
    <property type="match status" value="1"/>
</dbReference>
<dbReference type="PANTHER" id="PTHR42743:SF2">
    <property type="entry name" value="AMINODEOXYCHORISMATE LYASE"/>
    <property type="match status" value="1"/>
</dbReference>
<comment type="subunit">
    <text evidence="3">Homodimer.</text>
</comment>
<evidence type="ECO:0000256" key="12">
    <source>
        <dbReference type="NCBIfam" id="TIGR03461"/>
    </source>
</evidence>
<dbReference type="InterPro" id="IPR050571">
    <property type="entry name" value="Class-IV_PLP-Dep_Aminotrnsfr"/>
</dbReference>
<comment type="function">
    <text evidence="10">Involved in the biosynthesis of p-aminobenzoate (PABA), a precursor of tetrahydrofolate. Converts 4-amino-4-deoxychorismate into 4-aminobenzoate (PABA) and pyruvate.</text>
</comment>
<dbReference type="InterPro" id="IPR017824">
    <property type="entry name" value="Aminodeoxychorismate_lyase_IV"/>
</dbReference>
<evidence type="ECO:0000256" key="14">
    <source>
        <dbReference type="RuleBase" id="RU004516"/>
    </source>
</evidence>
<dbReference type="Gene3D" id="3.20.10.10">
    <property type="entry name" value="D-amino Acid Aminotransferase, subunit A, domain 2"/>
    <property type="match status" value="1"/>
</dbReference>
<dbReference type="InterPro" id="IPR043132">
    <property type="entry name" value="BCAT-like_C"/>
</dbReference>
<evidence type="ECO:0000256" key="2">
    <source>
        <dbReference type="ARBA" id="ARBA00009320"/>
    </source>
</evidence>
<dbReference type="GO" id="GO:0008153">
    <property type="term" value="P:4-aminobenzoate biosynthetic process"/>
    <property type="evidence" value="ECO:0007669"/>
    <property type="project" value="UniProtKB-UniRule"/>
</dbReference>
<name>A0A510UDY1_ALIFS</name>
<comment type="caution">
    <text evidence="15">The sequence shown here is derived from an EMBL/GenBank/DDBJ whole genome shotgun (WGS) entry which is preliminary data.</text>
</comment>
<evidence type="ECO:0000256" key="11">
    <source>
        <dbReference type="ARBA" id="ARBA00069174"/>
    </source>
</evidence>
<evidence type="ECO:0000256" key="1">
    <source>
        <dbReference type="ARBA" id="ARBA00001933"/>
    </source>
</evidence>
<comment type="cofactor">
    <cofactor evidence="1 14">
        <name>pyridoxal 5'-phosphate</name>
        <dbReference type="ChEBI" id="CHEBI:597326"/>
    </cofactor>
</comment>
<dbReference type="SUPFAM" id="SSF56752">
    <property type="entry name" value="D-aminoacid aminotransferase-like PLP-dependent enzymes"/>
    <property type="match status" value="1"/>
</dbReference>
<dbReference type="Proteomes" id="UP000321787">
    <property type="component" value="Unassembled WGS sequence"/>
</dbReference>
<keyword evidence="6 15" id="KW-0456">Lyase</keyword>
<dbReference type="GO" id="GO:0030170">
    <property type="term" value="F:pyridoxal phosphate binding"/>
    <property type="evidence" value="ECO:0007669"/>
    <property type="project" value="InterPro"/>
</dbReference>
<sequence>MFWVNGMESESLPISDRATQYGDGFFTTMKVLNKKICLWELHLTRLKTSAKRLGITEQDWCVLEEQMIELASKVINGGIKILITRGSGGRGYSPEGCTNTQVIVSTFTLPVEYQEWQQKGIDLGISDIHLGLNPLLAGMKHLNRLEQVLIKQSVKKTDYLDVIVLDINNNIVETSIGNIFWVKGDRIFTPNLSLAGVEGVMKTHISEIAKSHHIDIESVHCNIDTLANADEVFITNSLFEVVPINKIKEIHFTKHTLTHWFQEKLYSC</sequence>
<dbReference type="CDD" id="cd01559">
    <property type="entry name" value="ADCL_like"/>
    <property type="match status" value="1"/>
</dbReference>
<evidence type="ECO:0000256" key="9">
    <source>
        <dbReference type="ARBA" id="ARBA00049529"/>
    </source>
</evidence>
<dbReference type="PANTHER" id="PTHR42743">
    <property type="entry name" value="AMINO-ACID AMINOTRANSFERASE"/>
    <property type="match status" value="1"/>
</dbReference>
<evidence type="ECO:0000256" key="13">
    <source>
        <dbReference type="RuleBase" id="RU004106"/>
    </source>
</evidence>
<evidence type="ECO:0000313" key="16">
    <source>
        <dbReference type="Proteomes" id="UP000321787"/>
    </source>
</evidence>
<organism evidence="15 16">
    <name type="scientific">Aliivibrio fischeri</name>
    <name type="common">Vibrio fischeri</name>
    <dbReference type="NCBI Taxonomy" id="668"/>
    <lineage>
        <taxon>Bacteria</taxon>
        <taxon>Pseudomonadati</taxon>
        <taxon>Pseudomonadota</taxon>
        <taxon>Gammaproteobacteria</taxon>
        <taxon>Vibrionales</taxon>
        <taxon>Vibrionaceae</taxon>
        <taxon>Aliivibrio</taxon>
    </lineage>
</organism>
<dbReference type="GO" id="GO:0005829">
    <property type="term" value="C:cytosol"/>
    <property type="evidence" value="ECO:0007669"/>
    <property type="project" value="TreeGrafter"/>
</dbReference>
<evidence type="ECO:0000256" key="5">
    <source>
        <dbReference type="ARBA" id="ARBA00022909"/>
    </source>
</evidence>
<dbReference type="Gene3D" id="3.30.470.10">
    <property type="match status" value="1"/>
</dbReference>
<dbReference type="EMBL" id="BJTZ01000003">
    <property type="protein sequence ID" value="GEK12747.1"/>
    <property type="molecule type" value="Genomic_DNA"/>
</dbReference>
<dbReference type="EC" id="4.1.3.38" evidence="8 12"/>
<accession>A0A510UDY1</accession>
<evidence type="ECO:0000256" key="8">
    <source>
        <dbReference type="ARBA" id="ARBA00035676"/>
    </source>
</evidence>
<dbReference type="InterPro" id="IPR043131">
    <property type="entry name" value="BCAT-like_N"/>
</dbReference>
<comment type="pathway">
    <text evidence="7">Cofactor biosynthesis; tetrahydrofolate biosynthesis; 4-aminobenzoate from chorismate: step 2/2.</text>
</comment>
<dbReference type="RefSeq" id="WP_146862028.1">
    <property type="nucleotide sequence ID" value="NZ_BJTZ01000003.1"/>
</dbReference>
<evidence type="ECO:0000256" key="4">
    <source>
        <dbReference type="ARBA" id="ARBA00022898"/>
    </source>
</evidence>
<dbReference type="PROSITE" id="PS00770">
    <property type="entry name" value="AA_TRANSFER_CLASS_4"/>
    <property type="match status" value="1"/>
</dbReference>
<evidence type="ECO:0000256" key="10">
    <source>
        <dbReference type="ARBA" id="ARBA00054027"/>
    </source>
</evidence>
<dbReference type="NCBIfam" id="NF004761">
    <property type="entry name" value="PRK06092.1"/>
    <property type="match status" value="1"/>
</dbReference>
<dbReference type="AlphaFoldDB" id="A0A510UDY1"/>
<dbReference type="InterPro" id="IPR036038">
    <property type="entry name" value="Aminotransferase-like"/>
</dbReference>
<dbReference type="NCBIfam" id="TIGR03461">
    <property type="entry name" value="pabC_Proteo"/>
    <property type="match status" value="1"/>
</dbReference>
<dbReference type="InterPro" id="IPR001544">
    <property type="entry name" value="Aminotrans_IV"/>
</dbReference>
<comment type="similarity">
    <text evidence="2 13">Belongs to the class-IV pyridoxal-phosphate-dependent aminotransferase family.</text>
</comment>
<keyword evidence="5" id="KW-0289">Folate biosynthesis</keyword>
<protein>
    <recommendedName>
        <fullName evidence="11 12">Aminodeoxychorismate lyase</fullName>
        <ecNumber evidence="8 12">4.1.3.38</ecNumber>
    </recommendedName>
</protein>